<dbReference type="Proteomes" id="UP000538292">
    <property type="component" value="Unassembled WGS sequence"/>
</dbReference>
<dbReference type="RefSeq" id="WP_181737191.1">
    <property type="nucleotide sequence ID" value="NZ_JACEOL010000004.1"/>
</dbReference>
<dbReference type="AlphaFoldDB" id="A0A7W1XQ49"/>
<evidence type="ECO:0000259" key="3">
    <source>
        <dbReference type="PROSITE" id="PS51186"/>
    </source>
</evidence>
<dbReference type="PANTHER" id="PTHR43072">
    <property type="entry name" value="N-ACETYLTRANSFERASE"/>
    <property type="match status" value="1"/>
</dbReference>
<comment type="caution">
    <text evidence="4">The sequence shown here is derived from an EMBL/GenBank/DDBJ whole genome shotgun (WGS) entry which is preliminary data.</text>
</comment>
<gene>
    <name evidence="4" type="ORF">H2C83_01800</name>
</gene>
<name>A0A7W1XQ49_9BACL</name>
<reference evidence="4 5" key="1">
    <citation type="submission" date="2020-07" db="EMBL/GenBank/DDBJ databases">
        <title>Thermoactinomyces phylogeny.</title>
        <authorList>
            <person name="Dunlap C."/>
        </authorList>
    </citation>
    <scope>NUCLEOTIDE SEQUENCE [LARGE SCALE GENOMIC DNA]</scope>
    <source>
        <strain evidence="4 5">AMNI-1</strain>
    </source>
</reference>
<keyword evidence="1 4" id="KW-0808">Transferase</keyword>
<accession>A0A7W1XQ49</accession>
<protein>
    <submittedName>
        <fullName evidence="4">GNAT family N-acetyltransferase</fullName>
    </submittedName>
</protein>
<dbReference type="InterPro" id="IPR000182">
    <property type="entry name" value="GNAT_dom"/>
</dbReference>
<proteinExistence type="predicted"/>
<dbReference type="GO" id="GO:0016747">
    <property type="term" value="F:acyltransferase activity, transferring groups other than amino-acyl groups"/>
    <property type="evidence" value="ECO:0007669"/>
    <property type="project" value="InterPro"/>
</dbReference>
<dbReference type="InterPro" id="IPR016181">
    <property type="entry name" value="Acyl_CoA_acyltransferase"/>
</dbReference>
<sequence length="147" mass="17008">MRLRSFRLSDVHEVSKIWQMTASHESEKETLQVLSEQLGYDRDLVIVAEQNDRVIGAIVGTIDRQTGFFYCLAVHPDYQQKKVGTMLVKELEQRFWKKGVKRIWITVDEGTLKLLPFYQHLGYSNCCSTRLEKDLLSAASFQHQIGS</sequence>
<evidence type="ECO:0000313" key="4">
    <source>
        <dbReference type="EMBL" id="MBA4601080.1"/>
    </source>
</evidence>
<dbReference type="CDD" id="cd04301">
    <property type="entry name" value="NAT_SF"/>
    <property type="match status" value="1"/>
</dbReference>
<organism evidence="4 5">
    <name type="scientific">Thermoactinomyces mirandus</name>
    <dbReference type="NCBI Taxonomy" id="2756294"/>
    <lineage>
        <taxon>Bacteria</taxon>
        <taxon>Bacillati</taxon>
        <taxon>Bacillota</taxon>
        <taxon>Bacilli</taxon>
        <taxon>Bacillales</taxon>
        <taxon>Thermoactinomycetaceae</taxon>
        <taxon>Thermoactinomyces</taxon>
    </lineage>
</organism>
<dbReference type="Gene3D" id="3.40.630.30">
    <property type="match status" value="1"/>
</dbReference>
<keyword evidence="2" id="KW-0012">Acyltransferase</keyword>
<evidence type="ECO:0000256" key="2">
    <source>
        <dbReference type="ARBA" id="ARBA00023315"/>
    </source>
</evidence>
<dbReference type="PROSITE" id="PS51186">
    <property type="entry name" value="GNAT"/>
    <property type="match status" value="1"/>
</dbReference>
<feature type="domain" description="N-acetyltransferase" evidence="3">
    <location>
        <begin position="1"/>
        <end position="146"/>
    </location>
</feature>
<dbReference type="SUPFAM" id="SSF55729">
    <property type="entry name" value="Acyl-CoA N-acyltransferases (Nat)"/>
    <property type="match status" value="1"/>
</dbReference>
<dbReference type="EMBL" id="JACEOL010000004">
    <property type="protein sequence ID" value="MBA4601080.1"/>
    <property type="molecule type" value="Genomic_DNA"/>
</dbReference>
<evidence type="ECO:0000313" key="5">
    <source>
        <dbReference type="Proteomes" id="UP000538292"/>
    </source>
</evidence>
<evidence type="ECO:0000256" key="1">
    <source>
        <dbReference type="ARBA" id="ARBA00022679"/>
    </source>
</evidence>
<dbReference type="Pfam" id="PF00583">
    <property type="entry name" value="Acetyltransf_1"/>
    <property type="match status" value="1"/>
</dbReference>
<keyword evidence="5" id="KW-1185">Reference proteome</keyword>
<dbReference type="PANTHER" id="PTHR43072:SF51">
    <property type="entry name" value="ABC SUPERFAMILY TRANSPORT PROTEIN"/>
    <property type="match status" value="1"/>
</dbReference>